<gene>
    <name evidence="1" type="ORF">Tci_021051</name>
</gene>
<evidence type="ECO:0000313" key="1">
    <source>
        <dbReference type="EMBL" id="GEU49073.1"/>
    </source>
</evidence>
<dbReference type="AlphaFoldDB" id="A0A6L2KHW5"/>
<dbReference type="EMBL" id="BKCJ010002514">
    <property type="protein sequence ID" value="GEU49073.1"/>
    <property type="molecule type" value="Genomic_DNA"/>
</dbReference>
<organism evidence="1">
    <name type="scientific">Tanacetum cinerariifolium</name>
    <name type="common">Dalmatian daisy</name>
    <name type="synonym">Chrysanthemum cinerariifolium</name>
    <dbReference type="NCBI Taxonomy" id="118510"/>
    <lineage>
        <taxon>Eukaryota</taxon>
        <taxon>Viridiplantae</taxon>
        <taxon>Streptophyta</taxon>
        <taxon>Embryophyta</taxon>
        <taxon>Tracheophyta</taxon>
        <taxon>Spermatophyta</taxon>
        <taxon>Magnoliopsida</taxon>
        <taxon>eudicotyledons</taxon>
        <taxon>Gunneridae</taxon>
        <taxon>Pentapetalae</taxon>
        <taxon>asterids</taxon>
        <taxon>campanulids</taxon>
        <taxon>Asterales</taxon>
        <taxon>Asteraceae</taxon>
        <taxon>Asteroideae</taxon>
        <taxon>Anthemideae</taxon>
        <taxon>Anthemidinae</taxon>
        <taxon>Tanacetum</taxon>
    </lineage>
</organism>
<protein>
    <submittedName>
        <fullName evidence="1">Uncharacterized protein</fullName>
    </submittedName>
</protein>
<comment type="caution">
    <text evidence="1">The sequence shown here is derived from an EMBL/GenBank/DDBJ whole genome shotgun (WGS) entry which is preliminary data.</text>
</comment>
<accession>A0A6L2KHW5</accession>
<reference evidence="1" key="1">
    <citation type="journal article" date="2019" name="Sci. Rep.">
        <title>Draft genome of Tanacetum cinerariifolium, the natural source of mosquito coil.</title>
        <authorList>
            <person name="Yamashiro T."/>
            <person name="Shiraishi A."/>
            <person name="Satake H."/>
            <person name="Nakayama K."/>
        </authorList>
    </citation>
    <scope>NUCLEOTIDE SEQUENCE</scope>
</reference>
<sequence>MLLFCEPDTSYGLHLIRRISDELALAVEIDFTCPLENKSSSGELDSTRPDVSKSLLFERNTLSGFSKGQYAVLIIQNMPYCLEEHIRCLDYRDQYAVLSGKADTLYPSGGYGVSVDLSEQDT</sequence>
<proteinExistence type="predicted"/>
<name>A0A6L2KHW5_TANCI</name>